<dbReference type="SMART" id="SM00220">
    <property type="entry name" value="S_TKc"/>
    <property type="match status" value="1"/>
</dbReference>
<sequence>MAEFINESMILDSLRNHPHIVNFIGISCNPDVGPAIITSWMEHGTLTNIIGLDPPSQYRRQMVEQIVDGMSFLKASNVIHGDLKSSNILISYNGRACIADFGLSRFAGNWRSSPPTVAFGLQIAESTLSWLLRVPYPTDCNTRVGAGSPRWMAPELLLPSQWESAHTTFESDIFALGMVIYEICSGKIPFHEVNEYMAMINIVQGKRPHRPEQVSDDLWFITTICWASHPSLRPSIDVVKRTLESKSPLDTQTMKTRR</sequence>
<evidence type="ECO:0000259" key="1">
    <source>
        <dbReference type="PROSITE" id="PS50011"/>
    </source>
</evidence>
<dbReference type="InterPro" id="IPR011009">
    <property type="entry name" value="Kinase-like_dom_sf"/>
</dbReference>
<organism evidence="2">
    <name type="scientific">Psilocybe cubensis</name>
    <name type="common">Psychedelic mushroom</name>
    <name type="synonym">Stropharia cubensis</name>
    <dbReference type="NCBI Taxonomy" id="181762"/>
    <lineage>
        <taxon>Eukaryota</taxon>
        <taxon>Fungi</taxon>
        <taxon>Dikarya</taxon>
        <taxon>Basidiomycota</taxon>
        <taxon>Agaricomycotina</taxon>
        <taxon>Agaricomycetes</taxon>
        <taxon>Agaricomycetidae</taxon>
        <taxon>Agaricales</taxon>
        <taxon>Agaricineae</taxon>
        <taxon>Strophariaceae</taxon>
        <taxon>Psilocybe</taxon>
    </lineage>
</organism>
<dbReference type="SUPFAM" id="SSF56112">
    <property type="entry name" value="Protein kinase-like (PK-like)"/>
    <property type="match status" value="1"/>
</dbReference>
<dbReference type="Pfam" id="PF00069">
    <property type="entry name" value="Pkinase"/>
    <property type="match status" value="1"/>
</dbReference>
<reference evidence="2" key="1">
    <citation type="submission" date="2021-02" db="EMBL/GenBank/DDBJ databases">
        <title>Psilocybe cubensis genome.</title>
        <authorList>
            <person name="Mckernan K.J."/>
            <person name="Crawford S."/>
            <person name="Trippe A."/>
            <person name="Kane L.T."/>
            <person name="Mclaughlin S."/>
        </authorList>
    </citation>
    <scope>NUCLEOTIDE SEQUENCE [LARGE SCALE GENOMIC DNA]</scope>
    <source>
        <strain evidence="2">MGC-MH-2018</strain>
    </source>
</reference>
<feature type="domain" description="Protein kinase" evidence="1">
    <location>
        <begin position="1"/>
        <end position="249"/>
    </location>
</feature>
<proteinExistence type="predicted"/>
<dbReference type="PANTHER" id="PTHR23257">
    <property type="entry name" value="SERINE-THREONINE PROTEIN KINASE"/>
    <property type="match status" value="1"/>
</dbReference>
<gene>
    <name evidence="2" type="ORF">JR316_001521</name>
</gene>
<dbReference type="InterPro" id="IPR008271">
    <property type="entry name" value="Ser/Thr_kinase_AS"/>
</dbReference>
<dbReference type="InterPro" id="IPR050167">
    <property type="entry name" value="Ser_Thr_protein_kinase"/>
</dbReference>
<comment type="caution">
    <text evidence="2">The sequence shown here is derived from an EMBL/GenBank/DDBJ whole genome shotgun (WGS) entry which is preliminary data.</text>
</comment>
<dbReference type="PIRSF" id="PIRSF000654">
    <property type="entry name" value="Integrin-linked_kinase"/>
    <property type="match status" value="1"/>
</dbReference>
<dbReference type="PROSITE" id="PS50011">
    <property type="entry name" value="PROTEIN_KINASE_DOM"/>
    <property type="match status" value="1"/>
</dbReference>
<protein>
    <recommendedName>
        <fullName evidence="1">Protein kinase domain-containing protein</fullName>
    </recommendedName>
</protein>
<name>A0A8H7Y9G0_PSICU</name>
<evidence type="ECO:0000313" key="2">
    <source>
        <dbReference type="EMBL" id="KAG5174852.1"/>
    </source>
</evidence>
<dbReference type="GO" id="GO:0004672">
    <property type="term" value="F:protein kinase activity"/>
    <property type="evidence" value="ECO:0007669"/>
    <property type="project" value="InterPro"/>
</dbReference>
<accession>A0A8H7Y9G0</accession>
<dbReference type="InterPro" id="IPR000719">
    <property type="entry name" value="Prot_kinase_dom"/>
</dbReference>
<dbReference type="Gene3D" id="1.10.510.10">
    <property type="entry name" value="Transferase(Phosphotransferase) domain 1"/>
    <property type="match status" value="1"/>
</dbReference>
<dbReference type="GO" id="GO:0007165">
    <property type="term" value="P:signal transduction"/>
    <property type="evidence" value="ECO:0007669"/>
    <property type="project" value="TreeGrafter"/>
</dbReference>
<dbReference type="GO" id="GO:0005737">
    <property type="term" value="C:cytoplasm"/>
    <property type="evidence" value="ECO:0007669"/>
    <property type="project" value="TreeGrafter"/>
</dbReference>
<dbReference type="EMBL" id="JAFIQS010000001">
    <property type="protein sequence ID" value="KAG5174852.1"/>
    <property type="molecule type" value="Genomic_DNA"/>
</dbReference>
<dbReference type="GO" id="GO:0005524">
    <property type="term" value="F:ATP binding"/>
    <property type="evidence" value="ECO:0007669"/>
    <property type="project" value="InterPro"/>
</dbReference>
<dbReference type="PROSITE" id="PS00108">
    <property type="entry name" value="PROTEIN_KINASE_ST"/>
    <property type="match status" value="1"/>
</dbReference>
<dbReference type="AlphaFoldDB" id="A0A8H7Y9G0"/>